<dbReference type="InterPro" id="IPR019557">
    <property type="entry name" value="AminoTfrase-like_pln_mobile"/>
</dbReference>
<protein>
    <recommendedName>
        <fullName evidence="2">Aminotransferase-like plant mobile domain-containing protein</fullName>
    </recommendedName>
</protein>
<dbReference type="EMBL" id="JABEZX010000013">
    <property type="protein sequence ID" value="MBA0573236.1"/>
    <property type="molecule type" value="Genomic_DNA"/>
</dbReference>
<gene>
    <name evidence="3" type="ORF">Golob_000519</name>
</gene>
<sequence length="334" mass="39137">VWGKLDPTLVSAFVERWRLETHTFHLLCGECTITLEDVYARLSKELRDIRLLLDQRFEAEDLVIWDCIPSEFLVNPNIWHVKVSLVVYVTIEMHELDRVLRQFEFKQSILVAPKDLDDLYPIDLRGRPDENCIRFHAEYINIWSNWYEFLPSREAIFIPDLACYLEYMPWFRLVGNPYLRSEEDGNGKPHTMRPQRSLTYPRSSKTGPLFGHTQEPTSMPTPSPGQYMSSYSGAYVNPVIFTQARYIPPHFSVSPHYTMMQSIFSTMTMLTMTYKMSMFRPPTKSLVIMPLVYETQYSYNPTPMVTQTPPGLCFIKIDHLPNHLFLDQMMHEGN</sequence>
<keyword evidence="4" id="KW-1185">Reference proteome</keyword>
<feature type="compositionally biased region" description="Polar residues" evidence="1">
    <location>
        <begin position="214"/>
        <end position="225"/>
    </location>
</feature>
<feature type="non-terminal residue" evidence="3">
    <location>
        <position position="1"/>
    </location>
</feature>
<accession>A0A7J8N8J4</accession>
<dbReference type="GO" id="GO:0010073">
    <property type="term" value="P:meristem maintenance"/>
    <property type="evidence" value="ECO:0007669"/>
    <property type="project" value="InterPro"/>
</dbReference>
<dbReference type="PANTHER" id="PTHR46033">
    <property type="entry name" value="PROTEIN MAIN-LIKE 2"/>
    <property type="match status" value="1"/>
</dbReference>
<feature type="compositionally biased region" description="Polar residues" evidence="1">
    <location>
        <begin position="194"/>
        <end position="206"/>
    </location>
</feature>
<feature type="domain" description="Aminotransferase-like plant mobile" evidence="2">
    <location>
        <begin position="6"/>
        <end position="39"/>
    </location>
</feature>
<dbReference type="AlphaFoldDB" id="A0A7J8N8J4"/>
<proteinExistence type="predicted"/>
<dbReference type="PANTHER" id="PTHR46033:SF8">
    <property type="entry name" value="PROTEIN MAINTENANCE OF MERISTEMS-LIKE"/>
    <property type="match status" value="1"/>
</dbReference>
<evidence type="ECO:0000259" key="2">
    <source>
        <dbReference type="Pfam" id="PF10536"/>
    </source>
</evidence>
<evidence type="ECO:0000313" key="4">
    <source>
        <dbReference type="Proteomes" id="UP000593572"/>
    </source>
</evidence>
<feature type="region of interest" description="Disordered" evidence="1">
    <location>
        <begin position="182"/>
        <end position="225"/>
    </location>
</feature>
<evidence type="ECO:0000256" key="1">
    <source>
        <dbReference type="SAM" id="MobiDB-lite"/>
    </source>
</evidence>
<dbReference type="InterPro" id="IPR044824">
    <property type="entry name" value="MAIN-like"/>
</dbReference>
<evidence type="ECO:0000313" key="3">
    <source>
        <dbReference type="EMBL" id="MBA0573236.1"/>
    </source>
</evidence>
<dbReference type="Pfam" id="PF10536">
    <property type="entry name" value="PMD"/>
    <property type="match status" value="1"/>
</dbReference>
<name>A0A7J8N8J4_9ROSI</name>
<organism evidence="3 4">
    <name type="scientific">Gossypium lobatum</name>
    <dbReference type="NCBI Taxonomy" id="34289"/>
    <lineage>
        <taxon>Eukaryota</taxon>
        <taxon>Viridiplantae</taxon>
        <taxon>Streptophyta</taxon>
        <taxon>Embryophyta</taxon>
        <taxon>Tracheophyta</taxon>
        <taxon>Spermatophyta</taxon>
        <taxon>Magnoliopsida</taxon>
        <taxon>eudicotyledons</taxon>
        <taxon>Gunneridae</taxon>
        <taxon>Pentapetalae</taxon>
        <taxon>rosids</taxon>
        <taxon>malvids</taxon>
        <taxon>Malvales</taxon>
        <taxon>Malvaceae</taxon>
        <taxon>Malvoideae</taxon>
        <taxon>Gossypium</taxon>
    </lineage>
</organism>
<comment type="caution">
    <text evidence="3">The sequence shown here is derived from an EMBL/GenBank/DDBJ whole genome shotgun (WGS) entry which is preliminary data.</text>
</comment>
<dbReference type="Proteomes" id="UP000593572">
    <property type="component" value="Unassembled WGS sequence"/>
</dbReference>
<reference evidence="3 4" key="1">
    <citation type="journal article" date="2019" name="Genome Biol. Evol.">
        <title>Insights into the evolution of the New World diploid cottons (Gossypium, subgenus Houzingenia) based on genome sequencing.</title>
        <authorList>
            <person name="Grover C.E."/>
            <person name="Arick M.A. 2nd"/>
            <person name="Thrash A."/>
            <person name="Conover J.L."/>
            <person name="Sanders W.S."/>
            <person name="Peterson D.G."/>
            <person name="Frelichowski J.E."/>
            <person name="Scheffler J.A."/>
            <person name="Scheffler B.E."/>
            <person name="Wendel J.F."/>
        </authorList>
    </citation>
    <scope>NUCLEOTIDE SEQUENCE [LARGE SCALE GENOMIC DNA]</scope>
    <source>
        <strain evidence="3">157</strain>
        <tissue evidence="3">Leaf</tissue>
    </source>
</reference>